<reference evidence="3 4" key="1">
    <citation type="submission" date="2022-10" db="EMBL/GenBank/DDBJ databases">
        <title>Roseococcus glaciei nov., sp. nov., isolated from glacier.</title>
        <authorList>
            <person name="Liu Q."/>
            <person name="Xin Y.-H."/>
        </authorList>
    </citation>
    <scope>NUCLEOTIDE SEQUENCE [LARGE SCALE GENOMIC DNA]</scope>
    <source>
        <strain evidence="3 4">MDT2-1-1</strain>
    </source>
</reference>
<dbReference type="CDD" id="cd06558">
    <property type="entry name" value="crotonase-like"/>
    <property type="match status" value="1"/>
</dbReference>
<dbReference type="InterPro" id="IPR014748">
    <property type="entry name" value="Enoyl-CoA_hydra_C"/>
</dbReference>
<name>A0ABT3NZE0_9PROT</name>
<dbReference type="Proteomes" id="UP001526430">
    <property type="component" value="Unassembled WGS sequence"/>
</dbReference>
<proteinExistence type="inferred from homology"/>
<dbReference type="InterPro" id="IPR001753">
    <property type="entry name" value="Enoyl-CoA_hydra/iso"/>
</dbReference>
<dbReference type="SUPFAM" id="SSF52096">
    <property type="entry name" value="ClpP/crotonase"/>
    <property type="match status" value="1"/>
</dbReference>
<keyword evidence="2" id="KW-0456">Lyase</keyword>
<dbReference type="RefSeq" id="WP_301591738.1">
    <property type="nucleotide sequence ID" value="NZ_JAPFQI010000018.1"/>
</dbReference>
<dbReference type="PANTHER" id="PTHR11941:SF54">
    <property type="entry name" value="ENOYL-COA HYDRATASE, MITOCHONDRIAL"/>
    <property type="match status" value="1"/>
</dbReference>
<dbReference type="Gene3D" id="1.10.12.10">
    <property type="entry name" value="Lyase 2-enoyl-coa Hydratase, Chain A, domain 2"/>
    <property type="match status" value="1"/>
</dbReference>
<accession>A0ABT3NZE0</accession>
<evidence type="ECO:0000313" key="3">
    <source>
        <dbReference type="EMBL" id="MCW8087529.1"/>
    </source>
</evidence>
<dbReference type="Pfam" id="PF00378">
    <property type="entry name" value="ECH_1"/>
    <property type="match status" value="1"/>
</dbReference>
<dbReference type="PANTHER" id="PTHR11941">
    <property type="entry name" value="ENOYL-COA HYDRATASE-RELATED"/>
    <property type="match status" value="1"/>
</dbReference>
<gene>
    <name evidence="3" type="ORF">OF850_18030</name>
</gene>
<evidence type="ECO:0000256" key="2">
    <source>
        <dbReference type="ARBA" id="ARBA00023239"/>
    </source>
</evidence>
<sequence>MSQIVREHHGAICVLRLNRPEKLNALSNDLLSDLMAALGEAELNPRIHAVIITGTGRAFSAGADIAGFAPHMKAGPRMAVAHFLRPGQRMTRLVETFPKPIIAAVNGLAYGGGCELVEAAHMAIAGRSAAFSKSEINIGIVPTFGGTQRLPRNVGRKAAIELILTGREFGAAEALRLGLVNRVVDDEAVLEESVALAMRVAAKPPLTVAAALSAIHRGLDASIDDGLAIEEAAFASIVPTNDAQEGVSAFVEKRRPHFVGA</sequence>
<dbReference type="InterPro" id="IPR029045">
    <property type="entry name" value="ClpP/crotonase-like_dom_sf"/>
</dbReference>
<keyword evidence="4" id="KW-1185">Reference proteome</keyword>
<comment type="caution">
    <text evidence="3">The sequence shown here is derived from an EMBL/GenBank/DDBJ whole genome shotgun (WGS) entry which is preliminary data.</text>
</comment>
<evidence type="ECO:0000256" key="1">
    <source>
        <dbReference type="ARBA" id="ARBA00005254"/>
    </source>
</evidence>
<dbReference type="Gene3D" id="3.90.226.10">
    <property type="entry name" value="2-enoyl-CoA Hydratase, Chain A, domain 1"/>
    <property type="match status" value="1"/>
</dbReference>
<dbReference type="EMBL" id="JAPFQI010000018">
    <property type="protein sequence ID" value="MCW8087529.1"/>
    <property type="molecule type" value="Genomic_DNA"/>
</dbReference>
<evidence type="ECO:0000313" key="4">
    <source>
        <dbReference type="Proteomes" id="UP001526430"/>
    </source>
</evidence>
<organism evidence="3 4">
    <name type="scientific">Sabulicella glaciei</name>
    <dbReference type="NCBI Taxonomy" id="2984948"/>
    <lineage>
        <taxon>Bacteria</taxon>
        <taxon>Pseudomonadati</taxon>
        <taxon>Pseudomonadota</taxon>
        <taxon>Alphaproteobacteria</taxon>
        <taxon>Acetobacterales</taxon>
        <taxon>Acetobacteraceae</taxon>
        <taxon>Sabulicella</taxon>
    </lineage>
</organism>
<comment type="similarity">
    <text evidence="1">Belongs to the enoyl-CoA hydratase/isomerase family.</text>
</comment>
<protein>
    <submittedName>
        <fullName evidence="3">Enoyl-CoA hydratase-related protein</fullName>
    </submittedName>
</protein>